<evidence type="ECO:0000256" key="6">
    <source>
        <dbReference type="SAM" id="Phobius"/>
    </source>
</evidence>
<dbReference type="EMBL" id="CAWUHB010000005">
    <property type="protein sequence ID" value="CAK7212667.1"/>
    <property type="molecule type" value="Genomic_DNA"/>
</dbReference>
<feature type="domain" description="Rhodopsin" evidence="7">
    <location>
        <begin position="43"/>
        <end position="294"/>
    </location>
</feature>
<dbReference type="InterPro" id="IPR049326">
    <property type="entry name" value="Rhodopsin_dom_fungi"/>
</dbReference>
<keyword evidence="9" id="KW-1185">Reference proteome</keyword>
<dbReference type="PANTHER" id="PTHR33048">
    <property type="entry name" value="PTH11-LIKE INTEGRAL MEMBRANE PROTEIN (AFU_ORTHOLOGUE AFUA_5G11245)"/>
    <property type="match status" value="1"/>
</dbReference>
<keyword evidence="4 6" id="KW-0472">Membrane</keyword>
<dbReference type="Pfam" id="PF20684">
    <property type="entry name" value="Fung_rhodopsin"/>
    <property type="match status" value="1"/>
</dbReference>
<organism evidence="8 9">
    <name type="scientific">Sporothrix curviconia</name>
    <dbReference type="NCBI Taxonomy" id="1260050"/>
    <lineage>
        <taxon>Eukaryota</taxon>
        <taxon>Fungi</taxon>
        <taxon>Dikarya</taxon>
        <taxon>Ascomycota</taxon>
        <taxon>Pezizomycotina</taxon>
        <taxon>Sordariomycetes</taxon>
        <taxon>Sordariomycetidae</taxon>
        <taxon>Ophiostomatales</taxon>
        <taxon>Ophiostomataceae</taxon>
        <taxon>Sporothrix</taxon>
    </lineage>
</organism>
<dbReference type="Proteomes" id="UP001642405">
    <property type="component" value="Unassembled WGS sequence"/>
</dbReference>
<evidence type="ECO:0000259" key="7">
    <source>
        <dbReference type="Pfam" id="PF20684"/>
    </source>
</evidence>
<feature type="transmembrane region" description="Helical" evidence="6">
    <location>
        <begin position="195"/>
        <end position="218"/>
    </location>
</feature>
<evidence type="ECO:0000313" key="8">
    <source>
        <dbReference type="EMBL" id="CAK7212667.1"/>
    </source>
</evidence>
<evidence type="ECO:0000256" key="1">
    <source>
        <dbReference type="ARBA" id="ARBA00004141"/>
    </source>
</evidence>
<name>A0ABP0AZF5_9PEZI</name>
<dbReference type="InterPro" id="IPR052337">
    <property type="entry name" value="SAT4-like"/>
</dbReference>
<comment type="caution">
    <text evidence="8">The sequence shown here is derived from an EMBL/GenBank/DDBJ whole genome shotgun (WGS) entry which is preliminary data.</text>
</comment>
<evidence type="ECO:0000256" key="4">
    <source>
        <dbReference type="ARBA" id="ARBA00023136"/>
    </source>
</evidence>
<keyword evidence="3 6" id="KW-1133">Transmembrane helix</keyword>
<evidence type="ECO:0000256" key="5">
    <source>
        <dbReference type="ARBA" id="ARBA00038359"/>
    </source>
</evidence>
<protein>
    <recommendedName>
        <fullName evidence="7">Rhodopsin domain-containing protein</fullName>
    </recommendedName>
</protein>
<feature type="transmembrane region" description="Helical" evidence="6">
    <location>
        <begin position="29"/>
        <end position="49"/>
    </location>
</feature>
<evidence type="ECO:0000313" key="9">
    <source>
        <dbReference type="Proteomes" id="UP001642405"/>
    </source>
</evidence>
<dbReference type="PANTHER" id="PTHR33048:SF105">
    <property type="match status" value="1"/>
</dbReference>
<comment type="subcellular location">
    <subcellularLocation>
        <location evidence="1">Membrane</location>
        <topology evidence="1">Multi-pass membrane protein</topology>
    </subcellularLocation>
</comment>
<feature type="transmembrane region" description="Helical" evidence="6">
    <location>
        <begin position="61"/>
        <end position="79"/>
    </location>
</feature>
<sequence length="416" mass="45005">MSTNATATAAAAAAAAAQAAALRAFNTELWTLYAFGVLFTVVRTIARIRTVGVTGLAPDDFLIWVAILFYTAQSTLAFFDVNTYGGIANNSMTDAERAALSPTSAEYNDRVMGSKIQVAGWTTYICLIFVLRLCMLFFYRRLTEGLTGSIRIRNPIGFGLAGVTLVTSIITMYSACRPFNNYFQINPNPGNSCQAAISLPIVWVTFTSSIIMDIYLIMIPLPMLWSTRLATVKKIASSVILGAGIFVLVCSLLKTVFAMTDQVNGAQEAGSWGTREVFVSVSITNLPMVFHLMRQLLQPLFGSILGSTANTKYNNNYGGGGSTGFRTIGGGTSEGGAGFSRNRHTVNRDTDAEMFDNDSEEHIVRGIRMDNLQESQTYATGPQGLKNGKESVPAKGIVLTSEFQVTTDQDSVKYEA</sequence>
<feature type="transmembrane region" description="Helical" evidence="6">
    <location>
        <begin position="118"/>
        <end position="138"/>
    </location>
</feature>
<proteinExistence type="inferred from homology"/>
<feature type="transmembrane region" description="Helical" evidence="6">
    <location>
        <begin position="239"/>
        <end position="257"/>
    </location>
</feature>
<evidence type="ECO:0000256" key="2">
    <source>
        <dbReference type="ARBA" id="ARBA00022692"/>
    </source>
</evidence>
<accession>A0ABP0AZF5</accession>
<evidence type="ECO:0000256" key="3">
    <source>
        <dbReference type="ARBA" id="ARBA00022989"/>
    </source>
</evidence>
<comment type="similarity">
    <text evidence="5">Belongs to the SAT4 family.</text>
</comment>
<feature type="transmembrane region" description="Helical" evidence="6">
    <location>
        <begin position="158"/>
        <end position="175"/>
    </location>
</feature>
<reference evidence="8 9" key="1">
    <citation type="submission" date="2024-01" db="EMBL/GenBank/DDBJ databases">
        <authorList>
            <person name="Allen C."/>
            <person name="Tagirdzhanova G."/>
        </authorList>
    </citation>
    <scope>NUCLEOTIDE SEQUENCE [LARGE SCALE GENOMIC DNA]</scope>
</reference>
<gene>
    <name evidence="8" type="ORF">SCUCBS95973_001541</name>
</gene>
<keyword evidence="2 6" id="KW-0812">Transmembrane</keyword>